<dbReference type="RefSeq" id="WP_181057020.1">
    <property type="nucleotide sequence ID" value="NZ_JACDTY010000003.1"/>
</dbReference>
<dbReference type="PANTHER" id="PTHR36845:SF1">
    <property type="entry name" value="HYDROLASE, PUTATIVE (AFU_ORTHOLOGUE AFUA_7G05090)-RELATED"/>
    <property type="match status" value="1"/>
</dbReference>
<dbReference type="AlphaFoldDB" id="A0A838B0Y3"/>
<gene>
    <name evidence="3" type="ORF">H0241_08650</name>
</gene>
<dbReference type="EMBL" id="JACDTY010000003">
    <property type="protein sequence ID" value="MBA1140326.1"/>
    <property type="molecule type" value="Genomic_DNA"/>
</dbReference>
<dbReference type="InterPro" id="IPR008928">
    <property type="entry name" value="6-hairpin_glycosidase_sf"/>
</dbReference>
<evidence type="ECO:0000313" key="4">
    <source>
        <dbReference type="Proteomes" id="UP000558284"/>
    </source>
</evidence>
<dbReference type="SUPFAM" id="SSF48208">
    <property type="entry name" value="Six-hairpin glycosidases"/>
    <property type="match status" value="1"/>
</dbReference>
<evidence type="ECO:0000256" key="1">
    <source>
        <dbReference type="ARBA" id="ARBA00022801"/>
    </source>
</evidence>
<organism evidence="3 4">
    <name type="scientific">Mesorhizobium neociceri</name>
    <dbReference type="NCBI Taxonomy" id="1307853"/>
    <lineage>
        <taxon>Bacteria</taxon>
        <taxon>Pseudomonadati</taxon>
        <taxon>Pseudomonadota</taxon>
        <taxon>Alphaproteobacteria</taxon>
        <taxon>Hyphomicrobiales</taxon>
        <taxon>Phyllobacteriaceae</taxon>
        <taxon>Mesorhizobium</taxon>
    </lineage>
</organism>
<comment type="caution">
    <text evidence="3">The sequence shown here is derived from an EMBL/GenBank/DDBJ whole genome shotgun (WGS) entry which is preliminary data.</text>
</comment>
<sequence>MRNDLQLNKVSNMGVERSSYFQAVEVTDPDPQRDRRQQALARCIERLRATMPVIGLRNPKIGLADNTWSYCGPYDWVISFQAGQLWLALQLTGDPVFLNAARARRPVFRGILANHGAQDHDLGFQFSLGCVSDWLMTSDREVRQMALEAATALLGRYRPEGRYIQAWNARSIHGGTRAEFANGRIIADTMQNLALLHWAHGETGRMDFYDVAEGHAATTLKHVVRADDTSFHTFVFDTASGKPLRGETHQGYADGSCWSRGQAWLIHGFAQCATATGSPLYLDAARRLAAKAEGLMETDGVPVWDYSAPNAVNAPRDSSAGAIMAAGVYMLAHQCEPEEAARWRAFGARLLAGLLDSCDLTEDAGAQGMLAHGAAHVTAGFSDNMLPYGDYYFMEALMRSLGHTQFFW</sequence>
<dbReference type="InterPro" id="IPR012341">
    <property type="entry name" value="6hp_glycosidase-like_sf"/>
</dbReference>
<evidence type="ECO:0000313" key="3">
    <source>
        <dbReference type="EMBL" id="MBA1140326.1"/>
    </source>
</evidence>
<dbReference type="Proteomes" id="UP000558284">
    <property type="component" value="Unassembled WGS sequence"/>
</dbReference>
<keyword evidence="4" id="KW-1185">Reference proteome</keyword>
<dbReference type="PANTHER" id="PTHR36845">
    <property type="entry name" value="HYDROLASE, PUTATIVE (AFU_ORTHOLOGUE AFUA_7G05090)-RELATED"/>
    <property type="match status" value="1"/>
</dbReference>
<dbReference type="InterPro" id="IPR052369">
    <property type="entry name" value="UG_Glycosaminoglycan_Hydrolase"/>
</dbReference>
<dbReference type="GO" id="GO:0052757">
    <property type="term" value="F:chondroitin hydrolase activity"/>
    <property type="evidence" value="ECO:0007669"/>
    <property type="project" value="TreeGrafter"/>
</dbReference>
<dbReference type="GO" id="GO:0000272">
    <property type="term" value="P:polysaccharide catabolic process"/>
    <property type="evidence" value="ECO:0007669"/>
    <property type="project" value="TreeGrafter"/>
</dbReference>
<reference evidence="3 4" key="1">
    <citation type="submission" date="2020-07" db="EMBL/GenBank/DDBJ databases">
        <title>Definition of the novel symbiovar canariense within Mesorhizobium novociceri, a new species of genus Mesorhizobium nodulating Cicer canariense in the Caldera de Taburiente National Park (La Palma, Canary Islands).</title>
        <authorList>
            <person name="Leon-Barrios M."/>
            <person name="Perez-Yepez J."/>
            <person name="Flores-Felix J.D."/>
            <person name="Ramirez-Baena M.H."/>
            <person name="Pulido-Suarez L."/>
            <person name="Igual J.M."/>
            <person name="Velazquez E."/>
            <person name="Peix A."/>
        </authorList>
    </citation>
    <scope>NUCLEOTIDE SEQUENCE [LARGE SCALE GENOMIC DNA]</scope>
    <source>
        <strain evidence="3 4">CCANP35</strain>
    </source>
</reference>
<proteinExistence type="inferred from homology"/>
<name>A0A838B0Y3_9HYPH</name>
<accession>A0A838B0Y3</accession>
<keyword evidence="1 3" id="KW-0378">Hydrolase</keyword>
<protein>
    <submittedName>
        <fullName evidence="3">Glycoside hydrolase family 88 protein</fullName>
    </submittedName>
</protein>
<evidence type="ECO:0000256" key="2">
    <source>
        <dbReference type="ARBA" id="ARBA00038358"/>
    </source>
</evidence>
<dbReference type="Gene3D" id="1.50.10.10">
    <property type="match status" value="1"/>
</dbReference>
<comment type="similarity">
    <text evidence="2">Belongs to the glycosyl hydrolase 88 family.</text>
</comment>